<keyword evidence="6" id="KW-0963">Cytoplasm</keyword>
<accession>A0A482WV46</accession>
<reference evidence="7 8" key="1">
    <citation type="journal article" date="2017" name="Gigascience">
        <title>Genome sequence of the small brown planthopper, Laodelphax striatellus.</title>
        <authorList>
            <person name="Zhu J."/>
            <person name="Jiang F."/>
            <person name="Wang X."/>
            <person name="Yang P."/>
            <person name="Bao Y."/>
            <person name="Zhao W."/>
            <person name="Wang W."/>
            <person name="Lu H."/>
            <person name="Wang Q."/>
            <person name="Cui N."/>
            <person name="Li J."/>
            <person name="Chen X."/>
            <person name="Luo L."/>
            <person name="Yu J."/>
            <person name="Kang L."/>
            <person name="Cui F."/>
        </authorList>
    </citation>
    <scope>NUCLEOTIDE SEQUENCE [LARGE SCALE GENOMIC DNA]</scope>
    <source>
        <strain evidence="7">Lst14</strain>
    </source>
</reference>
<dbReference type="Pfam" id="PF02970">
    <property type="entry name" value="TBCA"/>
    <property type="match status" value="1"/>
</dbReference>
<dbReference type="FunCoup" id="A0A482WV46">
    <property type="interactions" value="1004"/>
</dbReference>
<dbReference type="InParanoid" id="A0A482WV46"/>
<evidence type="ECO:0000313" key="8">
    <source>
        <dbReference type="Proteomes" id="UP000291343"/>
    </source>
</evidence>
<dbReference type="InterPro" id="IPR004226">
    <property type="entry name" value="TBCA"/>
</dbReference>
<dbReference type="GO" id="GO:0005874">
    <property type="term" value="C:microtubule"/>
    <property type="evidence" value="ECO:0007669"/>
    <property type="project" value="UniProtKB-KW"/>
</dbReference>
<dbReference type="GO" id="GO:0007021">
    <property type="term" value="P:tubulin complex assembly"/>
    <property type="evidence" value="ECO:0007669"/>
    <property type="project" value="UniProtKB-UniRule"/>
</dbReference>
<evidence type="ECO:0000256" key="3">
    <source>
        <dbReference type="ARBA" id="ARBA00015002"/>
    </source>
</evidence>
<dbReference type="FunFam" id="1.20.58.90:FF:000008">
    <property type="entry name" value="Tubulin-specific chaperone A"/>
    <property type="match status" value="1"/>
</dbReference>
<dbReference type="STRING" id="195883.A0A482WV46"/>
<dbReference type="GO" id="GO:0007023">
    <property type="term" value="P:post-chaperonin tubulin folding pathway"/>
    <property type="evidence" value="ECO:0007669"/>
    <property type="project" value="UniProtKB-UniRule"/>
</dbReference>
<evidence type="ECO:0000256" key="6">
    <source>
        <dbReference type="RuleBase" id="RU364030"/>
    </source>
</evidence>
<comment type="subunit">
    <text evidence="5 6">Supercomplex made of cofactors A to E. Cofactors A and D function by capturing and stabilizing tubulin in a quasi-native conformation. Cofactor E binds to the cofactor D-tubulin complex; interaction with cofactor C then causes the release of tubulin polypeptides that are committed to the native state.</text>
</comment>
<dbReference type="PANTHER" id="PTHR21500">
    <property type="entry name" value="TUBULIN-SPECIFIC CHAPERONE A"/>
    <property type="match status" value="1"/>
</dbReference>
<keyword evidence="4 6" id="KW-0143">Chaperone</keyword>
<evidence type="ECO:0000256" key="2">
    <source>
        <dbReference type="ARBA" id="ARBA00006806"/>
    </source>
</evidence>
<dbReference type="Gene3D" id="1.20.58.90">
    <property type="match status" value="1"/>
</dbReference>
<dbReference type="GO" id="GO:0005829">
    <property type="term" value="C:cytosol"/>
    <property type="evidence" value="ECO:0007669"/>
    <property type="project" value="TreeGrafter"/>
</dbReference>
<dbReference type="InterPro" id="IPR036126">
    <property type="entry name" value="TBCA_sf"/>
</dbReference>
<comment type="function">
    <text evidence="1">Tubulin-folding protein; involved in the early step of the tubulin folding pathway.</text>
</comment>
<comment type="caution">
    <text evidence="7">The sequence shown here is derived from an EMBL/GenBank/DDBJ whole genome shotgun (WGS) entry which is preliminary data.</text>
</comment>
<dbReference type="OrthoDB" id="296187at2759"/>
<dbReference type="GO" id="GO:0048487">
    <property type="term" value="F:beta-tubulin binding"/>
    <property type="evidence" value="ECO:0007669"/>
    <property type="project" value="InterPro"/>
</dbReference>
<evidence type="ECO:0000256" key="4">
    <source>
        <dbReference type="ARBA" id="ARBA00023186"/>
    </source>
</evidence>
<gene>
    <name evidence="7" type="ORF">LSTR_LSTR005354</name>
</gene>
<dbReference type="PANTHER" id="PTHR21500:SF0">
    <property type="entry name" value="TUBULIN-SPECIFIC CHAPERONE A"/>
    <property type="match status" value="1"/>
</dbReference>
<evidence type="ECO:0000256" key="5">
    <source>
        <dbReference type="ARBA" id="ARBA00026055"/>
    </source>
</evidence>
<organism evidence="7 8">
    <name type="scientific">Laodelphax striatellus</name>
    <name type="common">Small brown planthopper</name>
    <name type="synonym">Delphax striatella</name>
    <dbReference type="NCBI Taxonomy" id="195883"/>
    <lineage>
        <taxon>Eukaryota</taxon>
        <taxon>Metazoa</taxon>
        <taxon>Ecdysozoa</taxon>
        <taxon>Arthropoda</taxon>
        <taxon>Hexapoda</taxon>
        <taxon>Insecta</taxon>
        <taxon>Pterygota</taxon>
        <taxon>Neoptera</taxon>
        <taxon>Paraneoptera</taxon>
        <taxon>Hemiptera</taxon>
        <taxon>Auchenorrhyncha</taxon>
        <taxon>Fulgoroidea</taxon>
        <taxon>Delphacidae</taxon>
        <taxon>Criomorphinae</taxon>
        <taxon>Laodelphax</taxon>
    </lineage>
</organism>
<dbReference type="AlphaFoldDB" id="A0A482WV46"/>
<keyword evidence="8" id="KW-1185">Reference proteome</keyword>
<keyword evidence="6" id="KW-0493">Microtubule</keyword>
<proteinExistence type="inferred from homology"/>
<protein>
    <recommendedName>
        <fullName evidence="3 6">Tubulin-specific chaperone A</fullName>
    </recommendedName>
</protein>
<comment type="similarity">
    <text evidence="2 6">Belongs to the TBCA family.</text>
</comment>
<evidence type="ECO:0000313" key="7">
    <source>
        <dbReference type="EMBL" id="RZF37479.1"/>
    </source>
</evidence>
<dbReference type="Proteomes" id="UP000291343">
    <property type="component" value="Unassembled WGS sequence"/>
</dbReference>
<name>A0A482WV46_LAOST</name>
<keyword evidence="6" id="KW-0206">Cytoskeleton</keyword>
<dbReference type="SMR" id="A0A482WV46"/>
<dbReference type="SUPFAM" id="SSF46988">
    <property type="entry name" value="Tubulin chaperone cofactor A"/>
    <property type="match status" value="1"/>
</dbReference>
<sequence length="110" mass="12859">MTDPRIKTIKIKTGVVKRLMKDKVMYDKEARQQEVKIETLKSKGEDEYNIRKQEEVLQESLMMVPNCQRRLQKAYEELNSIVESEKDLAEDPDYLAAVKVLEDAKSELPE</sequence>
<evidence type="ECO:0000256" key="1">
    <source>
        <dbReference type="ARBA" id="ARBA00003046"/>
    </source>
</evidence>
<dbReference type="EMBL" id="QKKF02024294">
    <property type="protein sequence ID" value="RZF37479.1"/>
    <property type="molecule type" value="Genomic_DNA"/>
</dbReference>
<comment type="subcellular location">
    <subcellularLocation>
        <location evidence="6">Cytoplasm</location>
        <location evidence="6">Cytoskeleton</location>
    </subcellularLocation>
</comment>